<evidence type="ECO:0000256" key="6">
    <source>
        <dbReference type="ARBA" id="ARBA00022884"/>
    </source>
</evidence>
<dbReference type="GO" id="GO:0001682">
    <property type="term" value="P:tRNA 5'-leader removal"/>
    <property type="evidence" value="ECO:0007669"/>
    <property type="project" value="UniProtKB-UniRule"/>
</dbReference>
<comment type="subunit">
    <text evidence="7">Consists of a catalytic RNA component (M1 or rnpB) and a protein subunit.</text>
</comment>
<dbReference type="EC" id="3.1.26.5" evidence="7 8"/>
<dbReference type="Proteomes" id="UP000746584">
    <property type="component" value="Unassembled WGS sequence"/>
</dbReference>
<dbReference type="NCBIfam" id="TIGR00188">
    <property type="entry name" value="rnpA"/>
    <property type="match status" value="1"/>
</dbReference>
<dbReference type="Gene3D" id="3.30.230.10">
    <property type="match status" value="1"/>
</dbReference>
<gene>
    <name evidence="7 9" type="primary">rnpA</name>
    <name evidence="9" type="ORF">GCM10009769_28160</name>
    <name evidence="10" type="ORF">JOE58_002547</name>
</gene>
<keyword evidence="12" id="KW-1185">Reference proteome</keyword>
<dbReference type="PANTHER" id="PTHR33992:SF1">
    <property type="entry name" value="RIBONUCLEASE P PROTEIN COMPONENT"/>
    <property type="match status" value="1"/>
</dbReference>
<keyword evidence="6 7" id="KW-0694">RNA-binding</keyword>
<keyword evidence="3 7" id="KW-0540">Nuclease</keyword>
<comment type="function">
    <text evidence="1 7">RNaseP catalyzes the removal of the 5'-leader sequence from pre-tRNA to produce the mature 5'-terminus. It can also cleave other RNA substrates such as 4.5S RNA. The protein component plays an auxiliary but essential role in vivo by binding to the 5'-leader sequence and broadening the substrate specificity of the ribozyme.</text>
</comment>
<evidence type="ECO:0000313" key="9">
    <source>
        <dbReference type="EMBL" id="GGL08366.1"/>
    </source>
</evidence>
<comment type="similarity">
    <text evidence="7">Belongs to the RnpA family.</text>
</comment>
<reference evidence="9" key="1">
    <citation type="journal article" date="2014" name="Int. J. Syst. Evol. Microbiol.">
        <title>Complete genome sequence of Corynebacterium casei LMG S-19264T (=DSM 44701T), isolated from a smear-ripened cheese.</title>
        <authorList>
            <consortium name="US DOE Joint Genome Institute (JGI-PGF)"/>
            <person name="Walter F."/>
            <person name="Albersmeier A."/>
            <person name="Kalinowski J."/>
            <person name="Ruckert C."/>
        </authorList>
    </citation>
    <scope>NUCLEOTIDE SEQUENCE</scope>
    <source>
        <strain evidence="9">JCM 1480</strain>
    </source>
</reference>
<dbReference type="EMBL" id="BMOI01000013">
    <property type="protein sequence ID" value="GGL08366.1"/>
    <property type="molecule type" value="Genomic_DNA"/>
</dbReference>
<dbReference type="PANTHER" id="PTHR33992">
    <property type="entry name" value="RIBONUCLEASE P PROTEIN COMPONENT"/>
    <property type="match status" value="1"/>
</dbReference>
<dbReference type="AlphaFoldDB" id="A0A8H9GE25"/>
<evidence type="ECO:0000256" key="1">
    <source>
        <dbReference type="ARBA" id="ARBA00002663"/>
    </source>
</evidence>
<dbReference type="HAMAP" id="MF_00227">
    <property type="entry name" value="RNase_P"/>
    <property type="match status" value="1"/>
</dbReference>
<evidence type="ECO:0000313" key="11">
    <source>
        <dbReference type="Proteomes" id="UP000648535"/>
    </source>
</evidence>
<protein>
    <recommendedName>
        <fullName evidence="7 8">Ribonuclease P protein component</fullName>
        <shortName evidence="7">RNase P protein</shortName>
        <shortName evidence="7">RNaseP protein</shortName>
        <ecNumber evidence="7 8">3.1.26.5</ecNumber>
    </recommendedName>
    <alternativeName>
        <fullName evidence="7">Protein C5</fullName>
    </alternativeName>
</protein>
<evidence type="ECO:0000256" key="2">
    <source>
        <dbReference type="ARBA" id="ARBA00022694"/>
    </source>
</evidence>
<reference evidence="9" key="2">
    <citation type="submission" date="2020-09" db="EMBL/GenBank/DDBJ databases">
        <authorList>
            <person name="Sun Q."/>
            <person name="Ohkuma M."/>
        </authorList>
    </citation>
    <scope>NUCLEOTIDE SEQUENCE</scope>
    <source>
        <strain evidence="9">JCM 1480</strain>
    </source>
</reference>
<comment type="caution">
    <text evidence="9">The sequence shown here is derived from an EMBL/GenBank/DDBJ whole genome shotgun (WGS) entry which is preliminary data.</text>
</comment>
<dbReference type="RefSeq" id="WP_175328981.1">
    <property type="nucleotide sequence ID" value="NZ_BMOI01000013.1"/>
</dbReference>
<dbReference type="GO" id="GO:0030677">
    <property type="term" value="C:ribonuclease P complex"/>
    <property type="evidence" value="ECO:0007669"/>
    <property type="project" value="TreeGrafter"/>
</dbReference>
<keyword evidence="4 7" id="KW-0255">Endonuclease</keyword>
<evidence type="ECO:0000313" key="10">
    <source>
        <dbReference type="EMBL" id="MBM7803296.1"/>
    </source>
</evidence>
<dbReference type="Proteomes" id="UP000648535">
    <property type="component" value="Unassembled WGS sequence"/>
</dbReference>
<keyword evidence="2 7" id="KW-0819">tRNA processing</keyword>
<organism evidence="9 11">
    <name type="scientific">Curtobacterium luteum</name>
    <dbReference type="NCBI Taxonomy" id="33881"/>
    <lineage>
        <taxon>Bacteria</taxon>
        <taxon>Bacillati</taxon>
        <taxon>Actinomycetota</taxon>
        <taxon>Actinomycetes</taxon>
        <taxon>Micrococcales</taxon>
        <taxon>Microbacteriaceae</taxon>
        <taxon>Curtobacterium</taxon>
    </lineage>
</organism>
<dbReference type="GO" id="GO:0042781">
    <property type="term" value="F:3'-tRNA processing endoribonuclease activity"/>
    <property type="evidence" value="ECO:0007669"/>
    <property type="project" value="TreeGrafter"/>
</dbReference>
<evidence type="ECO:0000256" key="5">
    <source>
        <dbReference type="ARBA" id="ARBA00022801"/>
    </source>
</evidence>
<dbReference type="GO" id="GO:0004526">
    <property type="term" value="F:ribonuclease P activity"/>
    <property type="evidence" value="ECO:0007669"/>
    <property type="project" value="UniProtKB-UniRule"/>
</dbReference>
<evidence type="ECO:0000256" key="4">
    <source>
        <dbReference type="ARBA" id="ARBA00022759"/>
    </source>
</evidence>
<dbReference type="InterPro" id="IPR020539">
    <property type="entry name" value="RNase_P_CS"/>
</dbReference>
<proteinExistence type="inferred from homology"/>
<dbReference type="EMBL" id="JAFBCG010000001">
    <property type="protein sequence ID" value="MBM7803296.1"/>
    <property type="molecule type" value="Genomic_DNA"/>
</dbReference>
<dbReference type="InterPro" id="IPR020568">
    <property type="entry name" value="Ribosomal_Su5_D2-typ_SF"/>
</dbReference>
<reference evidence="10 12" key="3">
    <citation type="submission" date="2021-01" db="EMBL/GenBank/DDBJ databases">
        <title>Sequencing the genomes of 1000 actinobacteria strains.</title>
        <authorList>
            <person name="Klenk H.-P."/>
        </authorList>
    </citation>
    <scope>NUCLEOTIDE SEQUENCE [LARGE SCALE GENOMIC DNA]</scope>
    <source>
        <strain evidence="10 12">DSM 20542</strain>
    </source>
</reference>
<keyword evidence="5 7" id="KW-0378">Hydrolase</keyword>
<dbReference type="GO" id="GO:0000049">
    <property type="term" value="F:tRNA binding"/>
    <property type="evidence" value="ECO:0007669"/>
    <property type="project" value="UniProtKB-UniRule"/>
</dbReference>
<accession>A0A8H9GE25</accession>
<evidence type="ECO:0000256" key="3">
    <source>
        <dbReference type="ARBA" id="ARBA00022722"/>
    </source>
</evidence>
<sequence length="120" mass="12800">MLARANRIVRGDDYRSVVRRGRKSATAHVVVSVVRRAVTDGAPGAGPTRFGFIVAKTVGNAVTRNLVRRRLKAIAHELLAQTPTGYDVVIRALPAAAQAGWPTLLGDVSRSFARGVEKAA</sequence>
<dbReference type="InterPro" id="IPR000100">
    <property type="entry name" value="RNase_P"/>
</dbReference>
<name>A0A8H9GE25_9MICO</name>
<evidence type="ECO:0000256" key="8">
    <source>
        <dbReference type="NCBIfam" id="TIGR00188"/>
    </source>
</evidence>
<dbReference type="SUPFAM" id="SSF54211">
    <property type="entry name" value="Ribosomal protein S5 domain 2-like"/>
    <property type="match status" value="1"/>
</dbReference>
<dbReference type="Pfam" id="PF00825">
    <property type="entry name" value="Ribonuclease_P"/>
    <property type="match status" value="1"/>
</dbReference>
<evidence type="ECO:0000313" key="12">
    <source>
        <dbReference type="Proteomes" id="UP000746584"/>
    </source>
</evidence>
<evidence type="ECO:0000256" key="7">
    <source>
        <dbReference type="HAMAP-Rule" id="MF_00227"/>
    </source>
</evidence>
<comment type="catalytic activity">
    <reaction evidence="7">
        <text>Endonucleolytic cleavage of RNA, removing 5'-extranucleotides from tRNA precursor.</text>
        <dbReference type="EC" id="3.1.26.5"/>
    </reaction>
</comment>
<dbReference type="PROSITE" id="PS00648">
    <property type="entry name" value="RIBONUCLEASE_P"/>
    <property type="match status" value="1"/>
</dbReference>
<dbReference type="InterPro" id="IPR014721">
    <property type="entry name" value="Ribsml_uS5_D2-typ_fold_subgr"/>
</dbReference>